<reference evidence="2 3" key="1">
    <citation type="submission" date="2013-12" db="EMBL/GenBank/DDBJ databases">
        <authorList>
            <consortium name="DOE Joint Genome Institute"/>
            <person name="Muyzer G."/>
            <person name="Huntemann M."/>
            <person name="Han J."/>
            <person name="Chen A."/>
            <person name="Kyrpides N."/>
            <person name="Mavromatis K."/>
            <person name="Markowitz V."/>
            <person name="Palaniappan K."/>
            <person name="Ivanova N."/>
            <person name="Schaumberg A."/>
            <person name="Pati A."/>
            <person name="Liolios K."/>
            <person name="Nordberg H.P."/>
            <person name="Cantor M.N."/>
            <person name="Hua S.X."/>
            <person name="Woyke T."/>
        </authorList>
    </citation>
    <scope>NUCLEOTIDE SEQUENCE [LARGE SCALE GENOMIC DNA]</scope>
    <source>
        <strain evidence="2 3">ARh 1</strain>
    </source>
</reference>
<dbReference type="KEGG" id="tti:THITH_16735"/>
<proteinExistence type="predicted"/>
<feature type="transmembrane region" description="Helical" evidence="1">
    <location>
        <begin position="51"/>
        <end position="73"/>
    </location>
</feature>
<dbReference type="PANTHER" id="PTHR34856">
    <property type="entry name" value="PROTEIN NRFD"/>
    <property type="match status" value="1"/>
</dbReference>
<sequence length="347" mass="37042">MNANVSLRDFATPTWILIAVGLVAGGMVGVYEMFFGHLFATNHALVWTLPLVAYIFLALMSTGISLVLAYGLLTKDASITQHTRPLLIMAIGILLGGFTALATELGSVLNLVWILLSPNFSSPIWWMGALYSVELVLLIVKLVMDLKGRHGGFDMPLAWGTLIIAAAAAITIGAVFGTVIGRPDYHGAFLSIVTLVSALVSGTAAIVLLRPQSKLTETAGRIFRQTALLFAALILMRVAYEAHSTVAGMLGWASIAMLAPFLIAAVLLPRAPRMLALLGILGALWVQYSFIITGQLVSLGQTAHWYGAVQSYQPNLPELLVLVLGIAVAAALIKLGEQFLIERRPAA</sequence>
<dbReference type="RefSeq" id="WP_006746744.1">
    <property type="nucleotide sequence ID" value="NZ_CP007029.1"/>
</dbReference>
<keyword evidence="1" id="KW-0472">Membrane</keyword>
<feature type="transmembrane region" description="Helical" evidence="1">
    <location>
        <begin position="12"/>
        <end position="31"/>
    </location>
</feature>
<keyword evidence="3" id="KW-1185">Reference proteome</keyword>
<organism evidence="2 3">
    <name type="scientific">Thioalkalivibrio paradoxus ARh 1</name>
    <dbReference type="NCBI Taxonomy" id="713585"/>
    <lineage>
        <taxon>Bacteria</taxon>
        <taxon>Pseudomonadati</taxon>
        <taxon>Pseudomonadota</taxon>
        <taxon>Gammaproteobacteria</taxon>
        <taxon>Chromatiales</taxon>
        <taxon>Ectothiorhodospiraceae</taxon>
        <taxon>Thioalkalivibrio</taxon>
    </lineage>
</organism>
<gene>
    <name evidence="2" type="ORF">THITH_16735</name>
</gene>
<dbReference type="AlphaFoldDB" id="W0DRT4"/>
<feature type="transmembrane region" description="Helical" evidence="1">
    <location>
        <begin position="85"/>
        <end position="103"/>
    </location>
</feature>
<evidence type="ECO:0000256" key="1">
    <source>
        <dbReference type="SAM" id="Phobius"/>
    </source>
</evidence>
<keyword evidence="1" id="KW-1133">Transmembrane helix</keyword>
<dbReference type="Proteomes" id="UP000005289">
    <property type="component" value="Chromosome"/>
</dbReference>
<evidence type="ECO:0000313" key="2">
    <source>
        <dbReference type="EMBL" id="AHE99668.1"/>
    </source>
</evidence>
<feature type="transmembrane region" description="Helical" evidence="1">
    <location>
        <begin position="188"/>
        <end position="210"/>
    </location>
</feature>
<dbReference type="GO" id="GO:0005886">
    <property type="term" value="C:plasma membrane"/>
    <property type="evidence" value="ECO:0007669"/>
    <property type="project" value="TreeGrafter"/>
</dbReference>
<dbReference type="PANTHER" id="PTHR34856:SF2">
    <property type="entry name" value="PROTEIN NRFD"/>
    <property type="match status" value="1"/>
</dbReference>
<dbReference type="Gene3D" id="1.20.1630.10">
    <property type="entry name" value="Formate dehydrogenase/DMSO reductase domain"/>
    <property type="match status" value="1"/>
</dbReference>
<dbReference type="EMBL" id="CP007029">
    <property type="protein sequence ID" value="AHE99668.1"/>
    <property type="molecule type" value="Genomic_DNA"/>
</dbReference>
<feature type="transmembrane region" description="Helical" evidence="1">
    <location>
        <begin position="123"/>
        <end position="144"/>
    </location>
</feature>
<dbReference type="STRING" id="713585.THITH_16735"/>
<evidence type="ECO:0000313" key="3">
    <source>
        <dbReference type="Proteomes" id="UP000005289"/>
    </source>
</evidence>
<dbReference type="OrthoDB" id="9772767at2"/>
<accession>W0DRT4</accession>
<name>W0DRT4_9GAMM</name>
<dbReference type="InterPro" id="IPR052049">
    <property type="entry name" value="Electron_transfer_protein"/>
</dbReference>
<feature type="transmembrane region" description="Helical" evidence="1">
    <location>
        <begin position="246"/>
        <end position="268"/>
    </location>
</feature>
<keyword evidence="1" id="KW-0812">Transmembrane</keyword>
<feature type="transmembrane region" description="Helical" evidence="1">
    <location>
        <begin position="319"/>
        <end position="336"/>
    </location>
</feature>
<feature type="transmembrane region" description="Helical" evidence="1">
    <location>
        <begin position="222"/>
        <end position="240"/>
    </location>
</feature>
<protein>
    <submittedName>
        <fullName evidence="2">Polysulfide reductase</fullName>
    </submittedName>
</protein>
<feature type="transmembrane region" description="Helical" evidence="1">
    <location>
        <begin position="156"/>
        <end position="176"/>
    </location>
</feature>
<feature type="transmembrane region" description="Helical" evidence="1">
    <location>
        <begin position="275"/>
        <end position="299"/>
    </location>
</feature>
<dbReference type="HOGENOM" id="CLU_810471_0_0_6"/>